<reference evidence="3 4" key="1">
    <citation type="journal article" date="2024" name="Nat. Commun.">
        <title>Phylogenomics reveals the evolutionary origins of lichenization in chlorophyte algae.</title>
        <authorList>
            <person name="Puginier C."/>
            <person name="Libourel C."/>
            <person name="Otte J."/>
            <person name="Skaloud P."/>
            <person name="Haon M."/>
            <person name="Grisel S."/>
            <person name="Petersen M."/>
            <person name="Berrin J.G."/>
            <person name="Delaux P.M."/>
            <person name="Dal Grande F."/>
            <person name="Keller J."/>
        </authorList>
    </citation>
    <scope>NUCLEOTIDE SEQUENCE [LARGE SCALE GENOMIC DNA]</scope>
    <source>
        <strain evidence="3 4">SAG 2043</strain>
    </source>
</reference>
<organism evidence="3 4">
    <name type="scientific">[Myrmecia] bisecta</name>
    <dbReference type="NCBI Taxonomy" id="41462"/>
    <lineage>
        <taxon>Eukaryota</taxon>
        <taxon>Viridiplantae</taxon>
        <taxon>Chlorophyta</taxon>
        <taxon>core chlorophytes</taxon>
        <taxon>Trebouxiophyceae</taxon>
        <taxon>Trebouxiales</taxon>
        <taxon>Trebouxiaceae</taxon>
        <taxon>Myrmecia</taxon>
    </lineage>
</organism>
<sequence>MESRCKHGAEEDTADGLDDGWDEADAPDITLLTADEVEDILTLRPTPEQLRYFTGDYTTIFQRWGGALLLTVVAHNYVLVAAGAVTFPLWLPILQATNKNRIVRQRYRHVGLWRAEVLEVDIVQRPQARFTERTVRGRKSRFPGEPFVRLLVGDQSGARTEVIVPYERRHEQMRVGEPAELMVLAEQRSFARFKALKEVYLPESGVWLASYPYIMRGRFLEISLDIERERQAAMAVDVPP</sequence>
<name>A0AAW1QFN6_9CHLO</name>
<dbReference type="Proteomes" id="UP001489004">
    <property type="component" value="Unassembled WGS sequence"/>
</dbReference>
<keyword evidence="2" id="KW-1133">Transmembrane helix</keyword>
<feature type="region of interest" description="Disordered" evidence="1">
    <location>
        <begin position="1"/>
        <end position="22"/>
    </location>
</feature>
<dbReference type="EMBL" id="JALJOR010000003">
    <property type="protein sequence ID" value="KAK9820153.1"/>
    <property type="molecule type" value="Genomic_DNA"/>
</dbReference>
<gene>
    <name evidence="3" type="ORF">WJX72_006741</name>
</gene>
<feature type="compositionally biased region" description="Basic and acidic residues" evidence="1">
    <location>
        <begin position="1"/>
        <end position="10"/>
    </location>
</feature>
<proteinExistence type="predicted"/>
<dbReference type="AlphaFoldDB" id="A0AAW1QFN6"/>
<comment type="caution">
    <text evidence="3">The sequence shown here is derived from an EMBL/GenBank/DDBJ whole genome shotgun (WGS) entry which is preliminary data.</text>
</comment>
<keyword evidence="2" id="KW-0472">Membrane</keyword>
<accession>A0AAW1QFN6</accession>
<keyword evidence="4" id="KW-1185">Reference proteome</keyword>
<evidence type="ECO:0000313" key="3">
    <source>
        <dbReference type="EMBL" id="KAK9820153.1"/>
    </source>
</evidence>
<feature type="compositionally biased region" description="Acidic residues" evidence="1">
    <location>
        <begin position="11"/>
        <end position="22"/>
    </location>
</feature>
<evidence type="ECO:0000256" key="1">
    <source>
        <dbReference type="SAM" id="MobiDB-lite"/>
    </source>
</evidence>
<feature type="transmembrane region" description="Helical" evidence="2">
    <location>
        <begin position="67"/>
        <end position="91"/>
    </location>
</feature>
<evidence type="ECO:0000313" key="4">
    <source>
        <dbReference type="Proteomes" id="UP001489004"/>
    </source>
</evidence>
<protein>
    <submittedName>
        <fullName evidence="3">Uncharacterized protein</fullName>
    </submittedName>
</protein>
<keyword evidence="2" id="KW-0812">Transmembrane</keyword>
<evidence type="ECO:0000256" key="2">
    <source>
        <dbReference type="SAM" id="Phobius"/>
    </source>
</evidence>